<protein>
    <submittedName>
        <fullName evidence="4">DUF4237 domain-containing protein</fullName>
    </submittedName>
</protein>
<dbReference type="PANTHER" id="PTHR42059">
    <property type="entry name" value="TNT DOMAIN-CONTAINING PROTEIN"/>
    <property type="match status" value="1"/>
</dbReference>
<dbReference type="InterPro" id="IPR025331">
    <property type="entry name" value="TNT"/>
</dbReference>
<gene>
    <name evidence="4" type="ORF">EIL87_24035</name>
</gene>
<feature type="region of interest" description="Disordered" evidence="1">
    <location>
        <begin position="242"/>
        <end position="403"/>
    </location>
</feature>
<feature type="compositionally biased region" description="Low complexity" evidence="1">
    <location>
        <begin position="332"/>
        <end position="345"/>
    </location>
</feature>
<comment type="caution">
    <text evidence="4">The sequence shown here is derived from an EMBL/GenBank/DDBJ whole genome shotgun (WGS) entry which is preliminary data.</text>
</comment>
<evidence type="ECO:0000259" key="3">
    <source>
        <dbReference type="Pfam" id="PF25547"/>
    </source>
</evidence>
<dbReference type="OrthoDB" id="4745173at2"/>
<sequence>MSDLVGLELPAELRDVAARAGARWPAADEDRMREAAAAWREAAQGLDSLTRSADATAQGALTSFDGEAAQAASSRWDDLAADGGLLPTAARQCRDAADRLDHAAEQIGAAKVELVRELVSLAQQTDAAEQAAAAGHPQALAILEPVLSGAAAAVARVHETLSTALDGGAREVAQATSGALPDVGATAGHTLGTGTGTVESSVDAAGAGDVSVVDDAERAVGAVGGAEGAQDTLREAVPEGGFGASAEQASPGWVADPGDAGTGPIPVIGPGGRPDDAPSTAPHAAHTAWAGHQPGAPPPPPAAGFAAAPPPPPQPGGYAVGGPAAPPPQQPGAPARPAAPGRGPVVPGPPPQQGQAQQGQPTQNRPPNPPPAGNVQRGALRPLPPQAQPNPAAPEPQQRPLRHGPRNADVVAFVLHQFPIGYIPVAADQASRQLPQQEPAETREGLNFPPQDHPRSDLVDDTDAVRRARSAAVYEDALRSRDERAERERIPDDLIARYDPLGELSEHEWERRYENRDAGPDHRWPQECPEGGFEPGEPVVLEPDTVVDHLGTGHGRWFCAAATPFAHRSLPPDHAERDYRRYRLLRPLPVWRSVAAPWFEQPGGGTRYRATCSAHDLVGLGYLVELTRTRRQSEASTVRLVLTGTTDGERPPDEREERQGSTG</sequence>
<feature type="compositionally biased region" description="Low complexity" evidence="1">
    <location>
        <begin position="277"/>
        <end position="294"/>
    </location>
</feature>
<evidence type="ECO:0000256" key="1">
    <source>
        <dbReference type="SAM" id="MobiDB-lite"/>
    </source>
</evidence>
<feature type="compositionally biased region" description="Pro residues" evidence="1">
    <location>
        <begin position="382"/>
        <end position="394"/>
    </location>
</feature>
<dbReference type="InterPro" id="IPR057746">
    <property type="entry name" value="CpnT-like_N"/>
</dbReference>
<dbReference type="AlphaFoldDB" id="A0A426JHX5"/>
<feature type="domain" description="TNT" evidence="2">
    <location>
        <begin position="541"/>
        <end position="625"/>
    </location>
</feature>
<dbReference type="Pfam" id="PF25547">
    <property type="entry name" value="WXG100_2"/>
    <property type="match status" value="1"/>
</dbReference>
<dbReference type="InterPro" id="IPR053024">
    <property type="entry name" value="Fungal_surface_NADase"/>
</dbReference>
<name>A0A426JHX5_9PSEU</name>
<organism evidence="4 5">
    <name type="scientific">Saccharopolyspora rhizosphaerae</name>
    <dbReference type="NCBI Taxonomy" id="2492662"/>
    <lineage>
        <taxon>Bacteria</taxon>
        <taxon>Bacillati</taxon>
        <taxon>Actinomycetota</taxon>
        <taxon>Actinomycetes</taxon>
        <taxon>Pseudonocardiales</taxon>
        <taxon>Pseudonocardiaceae</taxon>
        <taxon>Saccharopolyspora</taxon>
    </lineage>
</organism>
<feature type="domain" description="Outer membrane channel protein CpnT-like N-terminal" evidence="3">
    <location>
        <begin position="21"/>
        <end position="135"/>
    </location>
</feature>
<dbReference type="PANTHER" id="PTHR42059:SF1">
    <property type="entry name" value="TNT DOMAIN-CONTAINING PROTEIN"/>
    <property type="match status" value="1"/>
</dbReference>
<dbReference type="Proteomes" id="UP000274515">
    <property type="component" value="Unassembled WGS sequence"/>
</dbReference>
<dbReference type="GO" id="GO:0050135">
    <property type="term" value="F:NADP+ nucleosidase activity"/>
    <property type="evidence" value="ECO:0007669"/>
    <property type="project" value="InterPro"/>
</dbReference>
<feature type="compositionally biased region" description="Basic and acidic residues" evidence="1">
    <location>
        <begin position="452"/>
        <end position="464"/>
    </location>
</feature>
<feature type="region of interest" description="Disordered" evidence="1">
    <location>
        <begin position="634"/>
        <end position="663"/>
    </location>
</feature>
<reference evidence="4 5" key="1">
    <citation type="submission" date="2018-11" db="EMBL/GenBank/DDBJ databases">
        <title>Saccharopolyspora rhizosphaerae sp. nov., an actinomycete isolated from rhizosphere soil in Thailand.</title>
        <authorList>
            <person name="Intra B."/>
            <person name="Euanorasetr J."/>
            <person name="Take A."/>
            <person name="Inahashi Y."/>
            <person name="Mori M."/>
            <person name="Panbangred W."/>
            <person name="Matsumoto A."/>
        </authorList>
    </citation>
    <scope>NUCLEOTIDE SEQUENCE [LARGE SCALE GENOMIC DNA]</scope>
    <source>
        <strain evidence="4 5">H219</strain>
    </source>
</reference>
<dbReference type="Pfam" id="PF14021">
    <property type="entry name" value="TNT"/>
    <property type="match status" value="1"/>
</dbReference>
<dbReference type="RefSeq" id="WP_125092860.1">
    <property type="nucleotide sequence ID" value="NZ_RSAA01000035.1"/>
</dbReference>
<feature type="compositionally biased region" description="Pro residues" evidence="1">
    <location>
        <begin position="295"/>
        <end position="315"/>
    </location>
</feature>
<feature type="compositionally biased region" description="Basic and acidic residues" evidence="1">
    <location>
        <begin position="647"/>
        <end position="663"/>
    </location>
</feature>
<evidence type="ECO:0000313" key="4">
    <source>
        <dbReference type="EMBL" id="RRO12765.1"/>
    </source>
</evidence>
<evidence type="ECO:0000313" key="5">
    <source>
        <dbReference type="Proteomes" id="UP000274515"/>
    </source>
</evidence>
<proteinExistence type="predicted"/>
<feature type="compositionally biased region" description="Low complexity" evidence="1">
    <location>
        <begin position="353"/>
        <end position="363"/>
    </location>
</feature>
<accession>A0A426JHX5</accession>
<feature type="region of interest" description="Disordered" evidence="1">
    <location>
        <begin position="429"/>
        <end position="464"/>
    </location>
</feature>
<dbReference type="EMBL" id="RSAA01000035">
    <property type="protein sequence ID" value="RRO12765.1"/>
    <property type="molecule type" value="Genomic_DNA"/>
</dbReference>
<keyword evidence="5" id="KW-1185">Reference proteome</keyword>
<evidence type="ECO:0000259" key="2">
    <source>
        <dbReference type="Pfam" id="PF14021"/>
    </source>
</evidence>